<accession>A0A0W0ZD15</accession>
<dbReference type="NCBIfam" id="NF040717">
    <property type="entry name" value="BcsR_only"/>
    <property type="match status" value="1"/>
</dbReference>
<dbReference type="AlphaFoldDB" id="A0A0W0ZD15"/>
<sequence length="63" mass="7403">MNNQISDPHGLRSLGLQDDLLMLSKIYSLTQFVYVDIAQQEMITEIMKRWIILKEFSDISSKR</sequence>
<protein>
    <submittedName>
        <fullName evidence="1">Uncharacterized protein</fullName>
    </submittedName>
</protein>
<comment type="caution">
    <text evidence="1">The sequence shown here is derived from an EMBL/GenBank/DDBJ whole genome shotgun (WGS) entry which is preliminary data.</text>
</comment>
<dbReference type="RefSeq" id="WP_058512146.1">
    <property type="nucleotide sequence ID" value="NZ_LNYY01000021.1"/>
</dbReference>
<gene>
    <name evidence="1" type="ORF">Lste_3338</name>
</gene>
<dbReference type="OrthoDB" id="5652586at2"/>
<evidence type="ECO:0000313" key="2">
    <source>
        <dbReference type="Proteomes" id="UP000054926"/>
    </source>
</evidence>
<evidence type="ECO:0000313" key="1">
    <source>
        <dbReference type="EMBL" id="KTD67132.1"/>
    </source>
</evidence>
<proteinExistence type="predicted"/>
<dbReference type="PATRIC" id="fig|947033.5.peg.3549"/>
<dbReference type="InterPro" id="IPR024487">
    <property type="entry name" value="CBP_BcsR"/>
</dbReference>
<reference evidence="1 2" key="1">
    <citation type="submission" date="2015-11" db="EMBL/GenBank/DDBJ databases">
        <title>Genomic analysis of 38 Legionella species identifies large and diverse effector repertoires.</title>
        <authorList>
            <person name="Burstein D."/>
            <person name="Amaro F."/>
            <person name="Zusman T."/>
            <person name="Lifshitz Z."/>
            <person name="Cohen O."/>
            <person name="Gilbert J.A."/>
            <person name="Pupko T."/>
            <person name="Shuman H.A."/>
            <person name="Segal G."/>
        </authorList>
    </citation>
    <scope>NUCLEOTIDE SEQUENCE [LARGE SCALE GENOMIC DNA]</scope>
    <source>
        <strain evidence="1 2">IMVS3376</strain>
    </source>
</reference>
<dbReference type="STRING" id="947033.Lste_3338"/>
<organism evidence="1 2">
    <name type="scientific">Legionella steelei</name>
    <dbReference type="NCBI Taxonomy" id="947033"/>
    <lineage>
        <taxon>Bacteria</taxon>
        <taxon>Pseudomonadati</taxon>
        <taxon>Pseudomonadota</taxon>
        <taxon>Gammaproteobacteria</taxon>
        <taxon>Legionellales</taxon>
        <taxon>Legionellaceae</taxon>
        <taxon>Legionella</taxon>
    </lineage>
</organism>
<dbReference type="EMBL" id="LNYY01000021">
    <property type="protein sequence ID" value="KTD67132.1"/>
    <property type="molecule type" value="Genomic_DNA"/>
</dbReference>
<name>A0A0W0ZD15_9GAMM</name>
<dbReference type="Pfam" id="PF10945">
    <property type="entry name" value="CBP_BcsR"/>
    <property type="match status" value="1"/>
</dbReference>
<dbReference type="Proteomes" id="UP000054926">
    <property type="component" value="Unassembled WGS sequence"/>
</dbReference>
<keyword evidence="2" id="KW-1185">Reference proteome</keyword>